<dbReference type="InterPro" id="IPR046887">
    <property type="entry name" value="RsmE_PUA-like"/>
</dbReference>
<dbReference type="RefSeq" id="WP_087371647.1">
    <property type="nucleotide sequence ID" value="NZ_NFKK01000004.1"/>
</dbReference>
<protein>
    <recommendedName>
        <fullName evidence="4 12">Ribosomal RNA small subunit methyltransferase E</fullName>
        <ecNumber evidence="3 12">2.1.1.193</ecNumber>
    </recommendedName>
</protein>
<dbReference type="InterPro" id="IPR029026">
    <property type="entry name" value="tRNA_m1G_MTases_N"/>
</dbReference>
<dbReference type="GO" id="GO:0070042">
    <property type="term" value="F:rRNA (uridine-N3-)-methyltransferase activity"/>
    <property type="evidence" value="ECO:0007669"/>
    <property type="project" value="TreeGrafter"/>
</dbReference>
<name>A0A1Y4L9R0_9FIRM</name>
<dbReference type="InterPro" id="IPR015947">
    <property type="entry name" value="PUA-like_sf"/>
</dbReference>
<dbReference type="GO" id="GO:0070475">
    <property type="term" value="P:rRNA base methylation"/>
    <property type="evidence" value="ECO:0007669"/>
    <property type="project" value="TreeGrafter"/>
</dbReference>
<dbReference type="Pfam" id="PF04452">
    <property type="entry name" value="Methyltrans_RNA"/>
    <property type="match status" value="1"/>
</dbReference>
<dbReference type="InterPro" id="IPR029028">
    <property type="entry name" value="Alpha/beta_knot_MTases"/>
</dbReference>
<comment type="subcellular location">
    <subcellularLocation>
        <location evidence="1 12">Cytoplasm</location>
    </subcellularLocation>
</comment>
<evidence type="ECO:0000256" key="3">
    <source>
        <dbReference type="ARBA" id="ARBA00012328"/>
    </source>
</evidence>
<dbReference type="Gene3D" id="3.40.1280.10">
    <property type="match status" value="1"/>
</dbReference>
<reference evidence="16" key="1">
    <citation type="submission" date="2017-04" db="EMBL/GenBank/DDBJ databases">
        <title>Function of individual gut microbiota members based on whole genome sequencing of pure cultures obtained from chicken caecum.</title>
        <authorList>
            <person name="Medvecky M."/>
            <person name="Cejkova D."/>
            <person name="Polansky O."/>
            <person name="Karasova D."/>
            <person name="Kubasova T."/>
            <person name="Cizek A."/>
            <person name="Rychlik I."/>
        </authorList>
    </citation>
    <scope>NUCLEOTIDE SEQUENCE [LARGE SCALE GENOMIC DNA]</scope>
    <source>
        <strain evidence="16">An180</strain>
    </source>
</reference>
<keyword evidence="9 12" id="KW-0949">S-adenosyl-L-methionine</keyword>
<evidence type="ECO:0000256" key="11">
    <source>
        <dbReference type="ARBA" id="ARBA00047944"/>
    </source>
</evidence>
<evidence type="ECO:0000256" key="8">
    <source>
        <dbReference type="ARBA" id="ARBA00022679"/>
    </source>
</evidence>
<evidence type="ECO:0000259" key="13">
    <source>
        <dbReference type="Pfam" id="PF04452"/>
    </source>
</evidence>
<organism evidence="15 16">
    <name type="scientific">Butyricicoccus pullicaecorum</name>
    <dbReference type="NCBI Taxonomy" id="501571"/>
    <lineage>
        <taxon>Bacteria</taxon>
        <taxon>Bacillati</taxon>
        <taxon>Bacillota</taxon>
        <taxon>Clostridia</taxon>
        <taxon>Eubacteriales</taxon>
        <taxon>Butyricicoccaceae</taxon>
        <taxon>Butyricicoccus</taxon>
    </lineage>
</organism>
<comment type="function">
    <text evidence="10 12">Specifically methylates the N3 position of the uracil ring of uridine 1498 (m3U1498) in 16S rRNA. Acts on the fully assembled 30S ribosomal subunit.</text>
</comment>
<dbReference type="EC" id="2.1.1.193" evidence="3 12"/>
<accession>A0A1Y4L9R0</accession>
<evidence type="ECO:0000256" key="2">
    <source>
        <dbReference type="ARBA" id="ARBA00005528"/>
    </source>
</evidence>
<evidence type="ECO:0000256" key="1">
    <source>
        <dbReference type="ARBA" id="ARBA00004496"/>
    </source>
</evidence>
<evidence type="ECO:0000256" key="12">
    <source>
        <dbReference type="PIRNR" id="PIRNR015601"/>
    </source>
</evidence>
<dbReference type="PANTHER" id="PTHR30027:SF3">
    <property type="entry name" value="16S RRNA (URACIL(1498)-N(3))-METHYLTRANSFERASE"/>
    <property type="match status" value="1"/>
</dbReference>
<dbReference type="SUPFAM" id="SSF75217">
    <property type="entry name" value="alpha/beta knot"/>
    <property type="match status" value="1"/>
</dbReference>
<dbReference type="PIRSF" id="PIRSF015601">
    <property type="entry name" value="MTase_slr0722"/>
    <property type="match status" value="1"/>
</dbReference>
<dbReference type="InterPro" id="IPR006700">
    <property type="entry name" value="RsmE"/>
</dbReference>
<dbReference type="GO" id="GO:0005737">
    <property type="term" value="C:cytoplasm"/>
    <property type="evidence" value="ECO:0007669"/>
    <property type="project" value="UniProtKB-SubCell"/>
</dbReference>
<comment type="caution">
    <text evidence="15">The sequence shown here is derived from an EMBL/GenBank/DDBJ whole genome shotgun (WGS) entry which is preliminary data.</text>
</comment>
<dbReference type="Pfam" id="PF20260">
    <property type="entry name" value="PUA_4"/>
    <property type="match status" value="1"/>
</dbReference>
<dbReference type="CDD" id="cd18084">
    <property type="entry name" value="RsmE-like"/>
    <property type="match status" value="1"/>
</dbReference>
<feature type="domain" description="Ribosomal RNA small subunit methyltransferase E PUA-like" evidence="14">
    <location>
        <begin position="17"/>
        <end position="62"/>
    </location>
</feature>
<evidence type="ECO:0000259" key="14">
    <source>
        <dbReference type="Pfam" id="PF20260"/>
    </source>
</evidence>
<evidence type="ECO:0000313" key="16">
    <source>
        <dbReference type="Proteomes" id="UP000195897"/>
    </source>
</evidence>
<dbReference type="EMBL" id="NFKK01000004">
    <property type="protein sequence ID" value="OUP53447.1"/>
    <property type="molecule type" value="Genomic_DNA"/>
</dbReference>
<comment type="catalytic activity">
    <reaction evidence="11 12">
        <text>uridine(1498) in 16S rRNA + S-adenosyl-L-methionine = N(3)-methyluridine(1498) in 16S rRNA + S-adenosyl-L-homocysteine + H(+)</text>
        <dbReference type="Rhea" id="RHEA:42920"/>
        <dbReference type="Rhea" id="RHEA-COMP:10283"/>
        <dbReference type="Rhea" id="RHEA-COMP:10284"/>
        <dbReference type="ChEBI" id="CHEBI:15378"/>
        <dbReference type="ChEBI" id="CHEBI:57856"/>
        <dbReference type="ChEBI" id="CHEBI:59789"/>
        <dbReference type="ChEBI" id="CHEBI:65315"/>
        <dbReference type="ChEBI" id="CHEBI:74502"/>
        <dbReference type="EC" id="2.1.1.193"/>
    </reaction>
</comment>
<gene>
    <name evidence="15" type="ORF">B5F17_05415</name>
</gene>
<dbReference type="Proteomes" id="UP000195897">
    <property type="component" value="Unassembled WGS sequence"/>
</dbReference>
<dbReference type="NCBIfam" id="TIGR00046">
    <property type="entry name" value="RsmE family RNA methyltransferase"/>
    <property type="match status" value="1"/>
</dbReference>
<evidence type="ECO:0000313" key="15">
    <source>
        <dbReference type="EMBL" id="OUP53447.1"/>
    </source>
</evidence>
<comment type="similarity">
    <text evidence="2 12">Belongs to the RNA methyltransferase RsmE family.</text>
</comment>
<keyword evidence="5 12" id="KW-0963">Cytoplasm</keyword>
<keyword evidence="6 12" id="KW-0698">rRNA processing</keyword>
<dbReference type="InterPro" id="IPR046886">
    <property type="entry name" value="RsmE_MTase_dom"/>
</dbReference>
<evidence type="ECO:0000256" key="4">
    <source>
        <dbReference type="ARBA" id="ARBA00013673"/>
    </source>
</evidence>
<proteinExistence type="inferred from homology"/>
<dbReference type="NCBIfam" id="NF008692">
    <property type="entry name" value="PRK11713.1-5"/>
    <property type="match status" value="1"/>
</dbReference>
<evidence type="ECO:0000256" key="7">
    <source>
        <dbReference type="ARBA" id="ARBA00022603"/>
    </source>
</evidence>
<dbReference type="AlphaFoldDB" id="A0A1Y4L9R0"/>
<dbReference type="SUPFAM" id="SSF88697">
    <property type="entry name" value="PUA domain-like"/>
    <property type="match status" value="1"/>
</dbReference>
<keyword evidence="8 12" id="KW-0808">Transferase</keyword>
<keyword evidence="7 12" id="KW-0489">Methyltransferase</keyword>
<evidence type="ECO:0000256" key="9">
    <source>
        <dbReference type="ARBA" id="ARBA00022691"/>
    </source>
</evidence>
<evidence type="ECO:0000256" key="6">
    <source>
        <dbReference type="ARBA" id="ARBA00022552"/>
    </source>
</evidence>
<dbReference type="PANTHER" id="PTHR30027">
    <property type="entry name" value="RIBOSOMAL RNA SMALL SUBUNIT METHYLTRANSFERASE E"/>
    <property type="match status" value="1"/>
</dbReference>
<evidence type="ECO:0000256" key="10">
    <source>
        <dbReference type="ARBA" id="ARBA00025699"/>
    </source>
</evidence>
<evidence type="ECO:0000256" key="5">
    <source>
        <dbReference type="ARBA" id="ARBA00022490"/>
    </source>
</evidence>
<sequence>MPRFFVDGACDGDTITLTGDDAHHITRVLRMKPGEALTVCDGAGTDYHCTLTDTAGGTAVCRVDAREASRGEPDVFVTLYMALPKGDKMDFIVQKAVELGACRVVPYVGARSVSRPDGKALQKKIERWRKIAREAAQQCGRGRVPEVGECVSFAEAVRMASESDLPLFLYESEQENSLRAVLTAHSFASAALMVGPEGGFADEEARDAVQGGLASVSLGPRILRCETAPLAAITAVLYESGNL</sequence>
<feature type="domain" description="Ribosomal RNA small subunit methyltransferase E methyltransferase" evidence="13">
    <location>
        <begin position="75"/>
        <end position="236"/>
    </location>
</feature>